<evidence type="ECO:0000313" key="3">
    <source>
        <dbReference type="Proteomes" id="UP000664203"/>
    </source>
</evidence>
<evidence type="ECO:0000313" key="2">
    <source>
        <dbReference type="EMBL" id="CAF9943569.1"/>
    </source>
</evidence>
<dbReference type="AlphaFoldDB" id="A0A8H3JAC3"/>
<accession>A0A8H3JAC3</accession>
<comment type="caution">
    <text evidence="2">The sequence shown here is derived from an EMBL/GenBank/DDBJ whole genome shotgun (WGS) entry which is preliminary data.</text>
</comment>
<reference evidence="2" key="1">
    <citation type="submission" date="2021-03" db="EMBL/GenBank/DDBJ databases">
        <authorList>
            <person name="Tagirdzhanova G."/>
        </authorList>
    </citation>
    <scope>NUCLEOTIDE SEQUENCE</scope>
</reference>
<feature type="region of interest" description="Disordered" evidence="1">
    <location>
        <begin position="213"/>
        <end position="295"/>
    </location>
</feature>
<gene>
    <name evidence="2" type="ORF">ALECFALPRED_000703</name>
</gene>
<evidence type="ECO:0000256" key="1">
    <source>
        <dbReference type="SAM" id="MobiDB-lite"/>
    </source>
</evidence>
<dbReference type="Pfam" id="PF21858">
    <property type="entry name" value="DUF6914"/>
    <property type="match status" value="1"/>
</dbReference>
<name>A0A8H3JAC3_9LECA</name>
<feature type="compositionally biased region" description="Pro residues" evidence="1">
    <location>
        <begin position="242"/>
        <end position="253"/>
    </location>
</feature>
<keyword evidence="3" id="KW-1185">Reference proteome</keyword>
<dbReference type="Proteomes" id="UP000664203">
    <property type="component" value="Unassembled WGS sequence"/>
</dbReference>
<sequence length="295" mass="31603">MLAKTHTPQAASPPPSLSSPITSPLLYVALYINKNGTDEVEGFHWAFLVGPTPELHSPTGLLYNYTAQTTTTTTTPGTRVWKYACETAYPLRAPTDGITGLHARLLIAEVANLPLLTTQMEQWSAQEVTVDDPPGYMSLEWMKGVLEKLGEEGGGDHQCLGRRMRTFESVEAEGRQFGRDVQGRLFGKPRVEGQEVPTRVLFDRRDDVMAMVKKKSGRSAGGVSVSGAEENKATADPQMTSTPPPPPPPPPLLPTTADSASSSTGKGKQKEEEKAAAGTAESNPDKSTAAVAEAE</sequence>
<dbReference type="EMBL" id="CAJPDR010001120">
    <property type="protein sequence ID" value="CAF9943569.1"/>
    <property type="molecule type" value="Genomic_DNA"/>
</dbReference>
<protein>
    <submittedName>
        <fullName evidence="2">Uncharacterized protein</fullName>
    </submittedName>
</protein>
<dbReference type="InterPro" id="IPR054208">
    <property type="entry name" value="DUF6914"/>
</dbReference>
<proteinExistence type="predicted"/>
<organism evidence="2 3">
    <name type="scientific">Alectoria fallacina</name>
    <dbReference type="NCBI Taxonomy" id="1903189"/>
    <lineage>
        <taxon>Eukaryota</taxon>
        <taxon>Fungi</taxon>
        <taxon>Dikarya</taxon>
        <taxon>Ascomycota</taxon>
        <taxon>Pezizomycotina</taxon>
        <taxon>Lecanoromycetes</taxon>
        <taxon>OSLEUM clade</taxon>
        <taxon>Lecanoromycetidae</taxon>
        <taxon>Lecanorales</taxon>
        <taxon>Lecanorineae</taxon>
        <taxon>Parmeliaceae</taxon>
        <taxon>Alectoria</taxon>
    </lineage>
</organism>
<dbReference type="OrthoDB" id="10457740at2759"/>